<dbReference type="GO" id="GO:0005886">
    <property type="term" value="C:plasma membrane"/>
    <property type="evidence" value="ECO:0007669"/>
    <property type="project" value="UniProtKB-SubCell"/>
</dbReference>
<keyword evidence="2" id="KW-1003">Cell membrane</keyword>
<dbReference type="GO" id="GO:0004190">
    <property type="term" value="F:aspartic-type endopeptidase activity"/>
    <property type="evidence" value="ECO:0007669"/>
    <property type="project" value="InterPro"/>
</dbReference>
<feature type="domain" description="Prepilin type IV endopeptidase peptidase" evidence="7">
    <location>
        <begin position="10"/>
        <end position="113"/>
    </location>
</feature>
<dbReference type="Pfam" id="PF01478">
    <property type="entry name" value="Peptidase_A24"/>
    <property type="match status" value="1"/>
</dbReference>
<dbReference type="Proteomes" id="UP000698240">
    <property type="component" value="Unassembled WGS sequence"/>
</dbReference>
<dbReference type="AlphaFoldDB" id="A0AA90YAQ4"/>
<reference evidence="8" key="1">
    <citation type="submission" date="2020-03" db="EMBL/GenBank/DDBJ databases">
        <authorList>
            <person name="Kislichkina A."/>
            <person name="Dentovskaya S."/>
            <person name="Shaikhutdinov R."/>
            <person name="Ivanov S."/>
            <person name="Sizova A."/>
            <person name="Solomentsev V."/>
            <person name="Bogun A."/>
        </authorList>
    </citation>
    <scope>NUCLEOTIDE SEQUENCE</scope>
    <source>
        <strain evidence="8">SCPM-O-B-8025</strain>
    </source>
</reference>
<dbReference type="RefSeq" id="WP_167311459.1">
    <property type="nucleotide sequence ID" value="NZ_CP110790.1"/>
</dbReference>
<evidence type="ECO:0000313" key="8">
    <source>
        <dbReference type="EMBL" id="NIL27611.1"/>
    </source>
</evidence>
<feature type="transmembrane region" description="Helical" evidence="6">
    <location>
        <begin position="128"/>
        <end position="144"/>
    </location>
</feature>
<evidence type="ECO:0000256" key="3">
    <source>
        <dbReference type="ARBA" id="ARBA00022692"/>
    </source>
</evidence>
<evidence type="ECO:0000256" key="5">
    <source>
        <dbReference type="ARBA" id="ARBA00023136"/>
    </source>
</evidence>
<protein>
    <submittedName>
        <fullName evidence="8">Tight adherance operon protein</fullName>
    </submittedName>
</protein>
<evidence type="ECO:0000256" key="1">
    <source>
        <dbReference type="ARBA" id="ARBA00004651"/>
    </source>
</evidence>
<feature type="transmembrane region" description="Helical" evidence="6">
    <location>
        <begin position="6"/>
        <end position="22"/>
    </location>
</feature>
<comment type="subcellular location">
    <subcellularLocation>
        <location evidence="1">Cell membrane</location>
        <topology evidence="1">Multi-pass membrane protein</topology>
    </subcellularLocation>
</comment>
<evidence type="ECO:0000256" key="2">
    <source>
        <dbReference type="ARBA" id="ARBA00022475"/>
    </source>
</evidence>
<keyword evidence="4 6" id="KW-1133">Transmembrane helix</keyword>
<dbReference type="EMBL" id="JAASAN010000005">
    <property type="protein sequence ID" value="NIL27611.1"/>
    <property type="molecule type" value="Genomic_DNA"/>
</dbReference>
<gene>
    <name evidence="8" type="ORF">HB980_13790</name>
</gene>
<proteinExistence type="predicted"/>
<accession>A0AA90YAQ4</accession>
<organism evidence="8 9">
    <name type="scientific">Yersinia massiliensis</name>
    <dbReference type="NCBI Taxonomy" id="419257"/>
    <lineage>
        <taxon>Bacteria</taxon>
        <taxon>Pseudomonadati</taxon>
        <taxon>Pseudomonadota</taxon>
        <taxon>Gammaproteobacteria</taxon>
        <taxon>Enterobacterales</taxon>
        <taxon>Yersiniaceae</taxon>
        <taxon>Yersinia</taxon>
    </lineage>
</organism>
<comment type="caution">
    <text evidence="8">The sequence shown here is derived from an EMBL/GenBank/DDBJ whole genome shotgun (WGS) entry which is preliminary data.</text>
</comment>
<feature type="transmembrane region" description="Helical" evidence="6">
    <location>
        <begin position="101"/>
        <end position="119"/>
    </location>
</feature>
<evidence type="ECO:0000313" key="9">
    <source>
        <dbReference type="Proteomes" id="UP000698240"/>
    </source>
</evidence>
<sequence>MDILSILLIIILVLQLLVVCYSDIRHRIVTNKLIITIALTTLVISFTQHNTIQYNTVSVVIPLVALIVGYILFHFKLIGGGDVKLITVLLLALTAEQSLNFILYTAIMGGVVMMIGMLINRADIQRRGVPYAVAIALGFLLSLYL</sequence>
<evidence type="ECO:0000256" key="6">
    <source>
        <dbReference type="SAM" id="Phobius"/>
    </source>
</evidence>
<name>A0AA90YAQ4_9GAMM</name>
<dbReference type="Gene3D" id="1.20.120.1220">
    <property type="match status" value="1"/>
</dbReference>
<dbReference type="InterPro" id="IPR000045">
    <property type="entry name" value="Prepilin_IV_endopep_pep"/>
</dbReference>
<feature type="transmembrane region" description="Helical" evidence="6">
    <location>
        <begin position="52"/>
        <end position="72"/>
    </location>
</feature>
<keyword evidence="3 6" id="KW-0812">Transmembrane</keyword>
<evidence type="ECO:0000256" key="4">
    <source>
        <dbReference type="ARBA" id="ARBA00022989"/>
    </source>
</evidence>
<dbReference type="PANTHER" id="PTHR36506">
    <property type="entry name" value="PREFLAGELLIN PEPTIDASE"/>
    <property type="match status" value="1"/>
</dbReference>
<dbReference type="PANTHER" id="PTHR36506:SF1">
    <property type="entry name" value="PREFLAGELLIN PEPTIDASE"/>
    <property type="match status" value="1"/>
</dbReference>
<keyword evidence="5 6" id="KW-0472">Membrane</keyword>
<dbReference type="InterPro" id="IPR052218">
    <property type="entry name" value="Preflagellin_Peptidase"/>
</dbReference>
<evidence type="ECO:0000259" key="7">
    <source>
        <dbReference type="Pfam" id="PF01478"/>
    </source>
</evidence>